<evidence type="ECO:0000313" key="3">
    <source>
        <dbReference type="Proteomes" id="UP000694865"/>
    </source>
</evidence>
<dbReference type="Pfam" id="PF24681">
    <property type="entry name" value="Kelch_KLHDC2_KLHL20_DRC7"/>
    <property type="match status" value="1"/>
</dbReference>
<proteinExistence type="predicted"/>
<dbReference type="GeneID" id="102801838"/>
<evidence type="ECO:0000256" key="1">
    <source>
        <dbReference type="ARBA" id="ARBA00022441"/>
    </source>
</evidence>
<keyword evidence="3" id="KW-1185">Reference proteome</keyword>
<dbReference type="Proteomes" id="UP000694865">
    <property type="component" value="Unplaced"/>
</dbReference>
<reference evidence="4" key="1">
    <citation type="submission" date="2025-08" db="UniProtKB">
        <authorList>
            <consortium name="RefSeq"/>
        </authorList>
    </citation>
    <scope>IDENTIFICATION</scope>
    <source>
        <tissue evidence="4">Testes</tissue>
    </source>
</reference>
<dbReference type="SUPFAM" id="SSF117281">
    <property type="entry name" value="Kelch motif"/>
    <property type="match status" value="1"/>
</dbReference>
<dbReference type="InterPro" id="IPR052125">
    <property type="entry name" value="KLHDC10"/>
</dbReference>
<organism evidence="3 4">
    <name type="scientific">Saccoglossus kowalevskii</name>
    <name type="common">Acorn worm</name>
    <dbReference type="NCBI Taxonomy" id="10224"/>
    <lineage>
        <taxon>Eukaryota</taxon>
        <taxon>Metazoa</taxon>
        <taxon>Hemichordata</taxon>
        <taxon>Enteropneusta</taxon>
        <taxon>Harrimaniidae</taxon>
        <taxon>Saccoglossus</taxon>
    </lineage>
</organism>
<keyword evidence="2" id="KW-0677">Repeat</keyword>
<evidence type="ECO:0000313" key="4">
    <source>
        <dbReference type="RefSeq" id="XP_006822535.1"/>
    </source>
</evidence>
<dbReference type="RefSeq" id="XP_006822535.1">
    <property type="nucleotide sequence ID" value="XM_006822472.1"/>
</dbReference>
<dbReference type="InterPro" id="IPR015915">
    <property type="entry name" value="Kelch-typ_b-propeller"/>
</dbReference>
<dbReference type="Gene3D" id="2.120.10.80">
    <property type="entry name" value="Kelch-type beta propeller"/>
    <property type="match status" value="1"/>
</dbReference>
<dbReference type="PANTHER" id="PTHR46428:SF1">
    <property type="entry name" value="KELCH DOMAIN-CONTAINING PROTEIN 10"/>
    <property type="match status" value="1"/>
</dbReference>
<dbReference type="PANTHER" id="PTHR46428">
    <property type="entry name" value="KELCH DOMAIN-CONTAINING PROTEIN 10"/>
    <property type="match status" value="1"/>
</dbReference>
<keyword evidence="1" id="KW-0880">Kelch repeat</keyword>
<evidence type="ECO:0000256" key="2">
    <source>
        <dbReference type="ARBA" id="ARBA00022737"/>
    </source>
</evidence>
<accession>A0ABM0MR94</accession>
<feature type="non-terminal residue" evidence="4">
    <location>
        <position position="1"/>
    </location>
</feature>
<protein>
    <submittedName>
        <fullName evidence="4">Kelch domain-containing protein 10-like</fullName>
    </submittedName>
</protein>
<gene>
    <name evidence="4" type="primary">LOC102801838</name>
</gene>
<sequence>EISPYPRSGHCCAADDSNLYIYGGYNPVYEVRNVKPVYNKLFRELWSYNFSTCTWTLENDTNGEIPEETASMSMAISGNCLLLFGGTSFPWGEKSNKDVYVYLIKQKKWDKLQCIGDSPPAKYGQ</sequence>
<name>A0ABM0MR94_SACKO</name>
<feature type="non-terminal residue" evidence="4">
    <location>
        <position position="125"/>
    </location>
</feature>